<accession>A0A0S4JPI1</accession>
<feature type="region of interest" description="Disordered" evidence="1">
    <location>
        <begin position="85"/>
        <end position="143"/>
    </location>
</feature>
<evidence type="ECO:0000313" key="2">
    <source>
        <dbReference type="EMBL" id="CUG93426.1"/>
    </source>
</evidence>
<feature type="compositionally biased region" description="Low complexity" evidence="1">
    <location>
        <begin position="131"/>
        <end position="143"/>
    </location>
</feature>
<dbReference type="EMBL" id="CYKH01002153">
    <property type="protein sequence ID" value="CUG93426.1"/>
    <property type="molecule type" value="Genomic_DNA"/>
</dbReference>
<gene>
    <name evidence="2" type="ORF">BSAL_42820</name>
</gene>
<feature type="compositionally biased region" description="Polar residues" evidence="1">
    <location>
        <begin position="87"/>
        <end position="101"/>
    </location>
</feature>
<proteinExistence type="predicted"/>
<organism evidence="2 3">
    <name type="scientific">Bodo saltans</name>
    <name type="common">Flagellated protozoan</name>
    <dbReference type="NCBI Taxonomy" id="75058"/>
    <lineage>
        <taxon>Eukaryota</taxon>
        <taxon>Discoba</taxon>
        <taxon>Euglenozoa</taxon>
        <taxon>Kinetoplastea</taxon>
        <taxon>Metakinetoplastina</taxon>
        <taxon>Eubodonida</taxon>
        <taxon>Bodonidae</taxon>
        <taxon>Bodo</taxon>
    </lineage>
</organism>
<dbReference type="AlphaFoldDB" id="A0A0S4JPI1"/>
<protein>
    <submittedName>
        <fullName evidence="2">Uncharacterized protein</fullName>
    </submittedName>
</protein>
<keyword evidence="3" id="KW-1185">Reference proteome</keyword>
<evidence type="ECO:0000313" key="3">
    <source>
        <dbReference type="Proteomes" id="UP000051952"/>
    </source>
</evidence>
<dbReference type="VEuPathDB" id="TriTrypDB:BSAL_42820"/>
<sequence>MPPPLKTNLLASSSSIPMKTFLRLTRTINTAQLAPSRNMSLSNSLPRSRRSLRCRCSPDSCALVRTQRIHTSLWRLHRQSNVKLRWRTSQASATASSNGTEISDRDLQLTHKGKQQDNNNKRPRDEAGAEASCNATSSSSSNTMSICQWSDVPLDEQIARKEKHCISVMKKILQPNHYNGFVSYRTRFLGVMRSAQTEGYRNHVNFTYGKLDAPVVPSNTEEQQGTSSGSPQGEVILGFNEGAIVAGKLRIERADQPGNVTTHPLAMRIVTSSMKLCSDLRAACPNSQFPLEVLDRVNGSGF</sequence>
<evidence type="ECO:0000256" key="1">
    <source>
        <dbReference type="SAM" id="MobiDB-lite"/>
    </source>
</evidence>
<name>A0A0S4JPI1_BODSA</name>
<reference evidence="3" key="1">
    <citation type="submission" date="2015-09" db="EMBL/GenBank/DDBJ databases">
        <authorList>
            <consortium name="Pathogen Informatics"/>
        </authorList>
    </citation>
    <scope>NUCLEOTIDE SEQUENCE [LARGE SCALE GENOMIC DNA]</scope>
    <source>
        <strain evidence="3">Lake Konstanz</strain>
    </source>
</reference>
<dbReference type="Proteomes" id="UP000051952">
    <property type="component" value="Unassembled WGS sequence"/>
</dbReference>